<dbReference type="EMBL" id="VSSQ01024921">
    <property type="protein sequence ID" value="MPM72732.1"/>
    <property type="molecule type" value="Genomic_DNA"/>
</dbReference>
<feature type="region of interest" description="Disordered" evidence="3">
    <location>
        <begin position="1"/>
        <end position="25"/>
    </location>
</feature>
<dbReference type="GO" id="GO:0071973">
    <property type="term" value="P:bacterial-type flagellum-dependent cell motility"/>
    <property type="evidence" value="ECO:0007669"/>
    <property type="project" value="InterPro"/>
</dbReference>
<dbReference type="PRINTS" id="PR01006">
    <property type="entry name" value="FLGHOOKFLIE"/>
</dbReference>
<feature type="compositionally biased region" description="Gly residues" evidence="3">
    <location>
        <begin position="16"/>
        <end position="25"/>
    </location>
</feature>
<evidence type="ECO:0000256" key="3">
    <source>
        <dbReference type="SAM" id="MobiDB-lite"/>
    </source>
</evidence>
<dbReference type="PANTHER" id="PTHR34653:SF1">
    <property type="entry name" value="FLAGELLAR HOOK-BASAL BODY COMPLEX PROTEIN FLIE"/>
    <property type="match status" value="1"/>
</dbReference>
<evidence type="ECO:0000313" key="4">
    <source>
        <dbReference type="EMBL" id="MPM72732.1"/>
    </source>
</evidence>
<organism evidence="4">
    <name type="scientific">bioreactor metagenome</name>
    <dbReference type="NCBI Taxonomy" id="1076179"/>
    <lineage>
        <taxon>unclassified sequences</taxon>
        <taxon>metagenomes</taxon>
        <taxon>ecological metagenomes</taxon>
    </lineage>
</organism>
<dbReference type="Pfam" id="PF02049">
    <property type="entry name" value="FliE"/>
    <property type="match status" value="1"/>
</dbReference>
<protein>
    <submittedName>
        <fullName evidence="4">Flagellar hook-basal body complex protein FliE</fullName>
    </submittedName>
</protein>
<keyword evidence="4" id="KW-0969">Cilium</keyword>
<dbReference type="AlphaFoldDB" id="A0A645C514"/>
<proteinExistence type="inferred from homology"/>
<comment type="subcellular location">
    <subcellularLocation>
        <location evidence="1">Bacterial flagellum basal body</location>
    </subcellularLocation>
</comment>
<dbReference type="InterPro" id="IPR001624">
    <property type="entry name" value="FliE"/>
</dbReference>
<evidence type="ECO:0000256" key="1">
    <source>
        <dbReference type="ARBA" id="ARBA00004117"/>
    </source>
</evidence>
<sequence length="103" mass="10765">MYIVPLSNLPSIESTGAGGTQSSGIAKGSGGVPFADVMKSAVENLTQAQQVAAQDSYDLAMGDVSNLHSMMIHAAQETTAVETVVQLTSRAVSSYKEIMQMQV</sequence>
<dbReference type="GO" id="GO:0009425">
    <property type="term" value="C:bacterial-type flagellum basal body"/>
    <property type="evidence" value="ECO:0007669"/>
    <property type="project" value="UniProtKB-SubCell"/>
</dbReference>
<name>A0A645C514_9ZZZZ</name>
<accession>A0A645C514</accession>
<comment type="caution">
    <text evidence="4">The sequence shown here is derived from an EMBL/GenBank/DDBJ whole genome shotgun (WGS) entry which is preliminary data.</text>
</comment>
<keyword evidence="4" id="KW-0966">Cell projection</keyword>
<gene>
    <name evidence="4" type="primary">fliE_15</name>
    <name evidence="4" type="ORF">SDC9_119708</name>
</gene>
<reference evidence="4" key="1">
    <citation type="submission" date="2019-08" db="EMBL/GenBank/DDBJ databases">
        <authorList>
            <person name="Kucharzyk K."/>
            <person name="Murdoch R.W."/>
            <person name="Higgins S."/>
            <person name="Loffler F."/>
        </authorList>
    </citation>
    <scope>NUCLEOTIDE SEQUENCE</scope>
</reference>
<keyword evidence="2" id="KW-0975">Bacterial flagellum</keyword>
<dbReference type="GO" id="GO:0003774">
    <property type="term" value="F:cytoskeletal motor activity"/>
    <property type="evidence" value="ECO:0007669"/>
    <property type="project" value="InterPro"/>
</dbReference>
<dbReference type="PANTHER" id="PTHR34653">
    <property type="match status" value="1"/>
</dbReference>
<dbReference type="GO" id="GO:0005198">
    <property type="term" value="F:structural molecule activity"/>
    <property type="evidence" value="ECO:0007669"/>
    <property type="project" value="InterPro"/>
</dbReference>
<evidence type="ECO:0000256" key="2">
    <source>
        <dbReference type="ARBA" id="ARBA00023143"/>
    </source>
</evidence>
<dbReference type="HAMAP" id="MF_00724">
    <property type="entry name" value="FliE"/>
    <property type="match status" value="1"/>
</dbReference>
<keyword evidence="4" id="KW-0282">Flagellum</keyword>